<dbReference type="STRING" id="1165094.RINTHH_10770"/>
<dbReference type="Pfam" id="PF02367">
    <property type="entry name" value="TsaE"/>
    <property type="match status" value="1"/>
</dbReference>
<dbReference type="NCBIfam" id="TIGR00150">
    <property type="entry name" value="T6A_YjeE"/>
    <property type="match status" value="1"/>
</dbReference>
<reference evidence="12" key="2">
    <citation type="submission" date="2016-01" db="EMBL/GenBank/DDBJ databases">
        <title>Diatom-associated endosymboitic cyanobacterium lacks core nitrogen metabolism enzymes.</title>
        <authorList>
            <person name="Hilton J.A."/>
            <person name="Foster R.A."/>
            <person name="Tripp H.J."/>
            <person name="Carter B.J."/>
            <person name="Zehr J.P."/>
            <person name="Villareal T.A."/>
        </authorList>
    </citation>
    <scope>NUCLEOTIDE SEQUENCE [LARGE SCALE GENOMIC DNA]</scope>
    <source>
        <strain evidence="12">HH01</strain>
    </source>
</reference>
<keyword evidence="12" id="KW-1185">Reference proteome</keyword>
<keyword evidence="9" id="KW-0460">Magnesium</keyword>
<keyword evidence="5" id="KW-0819">tRNA processing</keyword>
<dbReference type="InterPro" id="IPR003442">
    <property type="entry name" value="T6A_TsaE"/>
</dbReference>
<dbReference type="GO" id="GO:0002949">
    <property type="term" value="P:tRNA threonylcarbamoyladenosine modification"/>
    <property type="evidence" value="ECO:0007669"/>
    <property type="project" value="InterPro"/>
</dbReference>
<evidence type="ECO:0000256" key="4">
    <source>
        <dbReference type="ARBA" id="ARBA00022490"/>
    </source>
</evidence>
<evidence type="ECO:0000256" key="6">
    <source>
        <dbReference type="ARBA" id="ARBA00022723"/>
    </source>
</evidence>
<evidence type="ECO:0000256" key="7">
    <source>
        <dbReference type="ARBA" id="ARBA00022741"/>
    </source>
</evidence>
<evidence type="ECO:0000256" key="9">
    <source>
        <dbReference type="ARBA" id="ARBA00022842"/>
    </source>
</evidence>
<evidence type="ECO:0000256" key="10">
    <source>
        <dbReference type="ARBA" id="ARBA00032441"/>
    </source>
</evidence>
<name>M1WZ37_9NOST</name>
<evidence type="ECO:0000256" key="5">
    <source>
        <dbReference type="ARBA" id="ARBA00022694"/>
    </source>
</evidence>
<comment type="subcellular location">
    <subcellularLocation>
        <location evidence="1">Cytoplasm</location>
    </subcellularLocation>
</comment>
<keyword evidence="4" id="KW-0963">Cytoplasm</keyword>
<dbReference type="GO" id="GO:0046872">
    <property type="term" value="F:metal ion binding"/>
    <property type="evidence" value="ECO:0007669"/>
    <property type="project" value="UniProtKB-KW"/>
</dbReference>
<dbReference type="AlphaFoldDB" id="M1WZ37"/>
<keyword evidence="6" id="KW-0479">Metal-binding</keyword>
<proteinExistence type="inferred from homology"/>
<accession>M1WZ37</accession>
<evidence type="ECO:0000313" key="12">
    <source>
        <dbReference type="Proteomes" id="UP000053051"/>
    </source>
</evidence>
<dbReference type="InterPro" id="IPR027417">
    <property type="entry name" value="P-loop_NTPase"/>
</dbReference>
<comment type="caution">
    <text evidence="11">The sequence shown here is derived from an EMBL/GenBank/DDBJ whole genome shotgun (WGS) entry which is preliminary data.</text>
</comment>
<keyword evidence="7" id="KW-0547">Nucleotide-binding</keyword>
<dbReference type="PANTHER" id="PTHR33540:SF2">
    <property type="entry name" value="TRNA THREONYLCARBAMOYLADENOSINE BIOSYNTHESIS PROTEIN TSAE"/>
    <property type="match status" value="1"/>
</dbReference>
<protein>
    <recommendedName>
        <fullName evidence="3">tRNA threonylcarbamoyladenosine biosynthesis protein TsaE</fullName>
    </recommendedName>
    <alternativeName>
        <fullName evidence="10">t(6)A37 threonylcarbamoyladenosine biosynthesis protein TsaE</fullName>
    </alternativeName>
</protein>
<organism evidence="11 12">
    <name type="scientific">Richelia intracellularis HH01</name>
    <dbReference type="NCBI Taxonomy" id="1165094"/>
    <lineage>
        <taxon>Bacteria</taxon>
        <taxon>Bacillati</taxon>
        <taxon>Cyanobacteriota</taxon>
        <taxon>Cyanophyceae</taxon>
        <taxon>Nostocales</taxon>
        <taxon>Nostocaceae</taxon>
        <taxon>Richelia</taxon>
    </lineage>
</organism>
<comment type="similarity">
    <text evidence="2">Belongs to the TsaE family.</text>
</comment>
<evidence type="ECO:0000256" key="2">
    <source>
        <dbReference type="ARBA" id="ARBA00007599"/>
    </source>
</evidence>
<dbReference type="GO" id="GO:0005737">
    <property type="term" value="C:cytoplasm"/>
    <property type="evidence" value="ECO:0007669"/>
    <property type="project" value="UniProtKB-SubCell"/>
</dbReference>
<dbReference type="Gene3D" id="3.40.50.300">
    <property type="entry name" value="P-loop containing nucleotide triphosphate hydrolases"/>
    <property type="match status" value="1"/>
</dbReference>
<dbReference type="Proteomes" id="UP000053051">
    <property type="component" value="Unassembled WGS sequence"/>
</dbReference>
<dbReference type="PANTHER" id="PTHR33540">
    <property type="entry name" value="TRNA THREONYLCARBAMOYLADENOSINE BIOSYNTHESIS PROTEIN TSAE"/>
    <property type="match status" value="1"/>
</dbReference>
<evidence type="ECO:0000313" key="11">
    <source>
        <dbReference type="EMBL" id="CCH67232.1"/>
    </source>
</evidence>
<dbReference type="SUPFAM" id="SSF52540">
    <property type="entry name" value="P-loop containing nucleoside triphosphate hydrolases"/>
    <property type="match status" value="1"/>
</dbReference>
<evidence type="ECO:0000256" key="1">
    <source>
        <dbReference type="ARBA" id="ARBA00004496"/>
    </source>
</evidence>
<dbReference type="GO" id="GO:0005524">
    <property type="term" value="F:ATP binding"/>
    <property type="evidence" value="ECO:0007669"/>
    <property type="project" value="UniProtKB-KW"/>
</dbReference>
<evidence type="ECO:0000256" key="8">
    <source>
        <dbReference type="ARBA" id="ARBA00022840"/>
    </source>
</evidence>
<sequence>MGESLDVPSVLLLEGDLGAGKTSLVQGVGEGLGVSELIVSPTFTLINEYIGARCPLYHLDLYRISPSEVYQLSLETYWEGIETEPGITAIEWSEHMPYKPYSYISIHFTQIDEDIRNVEISMCRYVLPEALSDFFKIKSH</sequence>
<keyword evidence="8" id="KW-0067">ATP-binding</keyword>
<gene>
    <name evidence="11" type="ORF">RINTHH_10770</name>
</gene>
<evidence type="ECO:0000256" key="3">
    <source>
        <dbReference type="ARBA" id="ARBA00019010"/>
    </source>
</evidence>
<dbReference type="EMBL" id="CAIY01000038">
    <property type="protein sequence ID" value="CCH67232.1"/>
    <property type="molecule type" value="Genomic_DNA"/>
</dbReference>
<reference evidence="11 12" key="1">
    <citation type="submission" date="2012-05" db="EMBL/GenBank/DDBJ databases">
        <authorList>
            <person name="Hilton J."/>
        </authorList>
    </citation>
    <scope>NUCLEOTIDE SEQUENCE [LARGE SCALE GENOMIC DNA]</scope>
    <source>
        <strain evidence="11 12">HH01</strain>
    </source>
</reference>